<dbReference type="InterPro" id="IPR025943">
    <property type="entry name" value="Sigma_54_int_dom_ATP-bd_2"/>
</dbReference>
<evidence type="ECO:0000256" key="2">
    <source>
        <dbReference type="ARBA" id="ARBA00022797"/>
    </source>
</evidence>
<dbReference type="NCBIfam" id="TIGR00229">
    <property type="entry name" value="sensory_box"/>
    <property type="match status" value="1"/>
</dbReference>
<keyword evidence="3" id="KW-0067">ATP-binding</keyword>
<evidence type="ECO:0000256" key="6">
    <source>
        <dbReference type="ARBA" id="ARBA00023163"/>
    </source>
</evidence>
<dbReference type="Pfam" id="PF08448">
    <property type="entry name" value="PAS_4"/>
    <property type="match status" value="1"/>
</dbReference>
<dbReference type="Pfam" id="PF00158">
    <property type="entry name" value="Sigma54_activat"/>
    <property type="match status" value="1"/>
</dbReference>
<dbReference type="RefSeq" id="WP_194703277.1">
    <property type="nucleotide sequence ID" value="NZ_JADKNH010000012.1"/>
</dbReference>
<organism evidence="12 13">
    <name type="scientific">Fusibacter ferrireducens</name>
    <dbReference type="NCBI Taxonomy" id="2785058"/>
    <lineage>
        <taxon>Bacteria</taxon>
        <taxon>Bacillati</taxon>
        <taxon>Bacillota</taxon>
        <taxon>Clostridia</taxon>
        <taxon>Eubacteriales</taxon>
        <taxon>Eubacteriales Family XII. Incertae Sedis</taxon>
        <taxon>Fusibacter</taxon>
    </lineage>
</organism>
<proteinExistence type="predicted"/>
<evidence type="ECO:0000313" key="12">
    <source>
        <dbReference type="EMBL" id="MBF4695039.1"/>
    </source>
</evidence>
<feature type="coiled-coil region" evidence="8">
    <location>
        <begin position="120"/>
        <end position="154"/>
    </location>
</feature>
<protein>
    <recommendedName>
        <fullName evidence="7">HTH-type transcriptional regulatory protein TyrR</fullName>
    </recommendedName>
</protein>
<keyword evidence="13" id="KW-1185">Reference proteome</keyword>
<evidence type="ECO:0000259" key="10">
    <source>
        <dbReference type="PROSITE" id="PS50112"/>
    </source>
</evidence>
<dbReference type="InterPro" id="IPR002078">
    <property type="entry name" value="Sigma_54_int"/>
</dbReference>
<dbReference type="CDD" id="cd00009">
    <property type="entry name" value="AAA"/>
    <property type="match status" value="1"/>
</dbReference>
<dbReference type="SMART" id="SM00382">
    <property type="entry name" value="AAA"/>
    <property type="match status" value="1"/>
</dbReference>
<evidence type="ECO:0000313" key="13">
    <source>
        <dbReference type="Proteomes" id="UP000614200"/>
    </source>
</evidence>
<dbReference type="InterPro" id="IPR000700">
    <property type="entry name" value="PAS-assoc_C"/>
</dbReference>
<keyword evidence="8" id="KW-0175">Coiled coil</keyword>
<evidence type="ECO:0000256" key="8">
    <source>
        <dbReference type="SAM" id="Coils"/>
    </source>
</evidence>
<evidence type="ECO:0000256" key="7">
    <source>
        <dbReference type="ARBA" id="ARBA00029500"/>
    </source>
</evidence>
<dbReference type="PANTHER" id="PTHR32071">
    <property type="entry name" value="TRANSCRIPTIONAL REGULATORY PROTEIN"/>
    <property type="match status" value="1"/>
</dbReference>
<dbReference type="PROSITE" id="PS50112">
    <property type="entry name" value="PAS"/>
    <property type="match status" value="1"/>
</dbReference>
<dbReference type="PROSITE" id="PS00675">
    <property type="entry name" value="SIGMA54_INTERACT_1"/>
    <property type="match status" value="1"/>
</dbReference>
<dbReference type="InterPro" id="IPR030828">
    <property type="entry name" value="HTH_TyrR"/>
</dbReference>
<evidence type="ECO:0000256" key="1">
    <source>
        <dbReference type="ARBA" id="ARBA00022741"/>
    </source>
</evidence>
<dbReference type="SUPFAM" id="SSF52540">
    <property type="entry name" value="P-loop containing nucleoside triphosphate hydrolases"/>
    <property type="match status" value="1"/>
</dbReference>
<dbReference type="Proteomes" id="UP000614200">
    <property type="component" value="Unassembled WGS sequence"/>
</dbReference>
<feature type="domain" description="Sigma-54 factor interaction" evidence="9">
    <location>
        <begin position="154"/>
        <end position="382"/>
    </location>
</feature>
<accession>A0ABR9ZX54</accession>
<reference evidence="12 13" key="1">
    <citation type="submission" date="2020-11" db="EMBL/GenBank/DDBJ databases">
        <title>Fusibacter basophilias sp. nov.</title>
        <authorList>
            <person name="Qiu D."/>
        </authorList>
    </citation>
    <scope>NUCLEOTIDE SEQUENCE [LARGE SCALE GENOMIC DNA]</scope>
    <source>
        <strain evidence="12 13">Q10-2</strain>
    </source>
</reference>
<dbReference type="PROSITE" id="PS00676">
    <property type="entry name" value="SIGMA54_INTERACT_2"/>
    <property type="match status" value="1"/>
</dbReference>
<dbReference type="PANTHER" id="PTHR32071:SF57">
    <property type="entry name" value="C4-DICARBOXYLATE TRANSPORT TRANSCRIPTIONAL REGULATORY PROTEIN DCTD"/>
    <property type="match status" value="1"/>
</dbReference>
<evidence type="ECO:0000256" key="4">
    <source>
        <dbReference type="ARBA" id="ARBA00023015"/>
    </source>
</evidence>
<dbReference type="EMBL" id="JADKNH010000012">
    <property type="protein sequence ID" value="MBF4695039.1"/>
    <property type="molecule type" value="Genomic_DNA"/>
</dbReference>
<dbReference type="PROSITE" id="PS50113">
    <property type="entry name" value="PAC"/>
    <property type="match status" value="1"/>
</dbReference>
<dbReference type="InterPro" id="IPR003593">
    <property type="entry name" value="AAA+_ATPase"/>
</dbReference>
<dbReference type="InterPro" id="IPR035965">
    <property type="entry name" value="PAS-like_dom_sf"/>
</dbReference>
<dbReference type="InterPro" id="IPR025944">
    <property type="entry name" value="Sigma_54_int_dom_CS"/>
</dbReference>
<dbReference type="Gene3D" id="3.30.450.20">
    <property type="entry name" value="PAS domain"/>
    <property type="match status" value="1"/>
</dbReference>
<dbReference type="Gene3D" id="1.10.8.60">
    <property type="match status" value="1"/>
</dbReference>
<sequence>MKSEIDDLKEKLMVQKSIFNNAYDGLYIVDAEGYTEDVNEAYLKITGLRREDLVGYHMEELREKGYFIKSAVLEALDTRKTVTVLFFYNGKKCLSTAKPIFNNDGEIFKIVTSTRDITDLTKLQDKIEETEKLNKKYREEINYLRQEKNNADRIIGESSSFKKILELVYKASKYDSTILITGETGTGKEIIAREIHRTSLRKNKPFIKVNCAAIPENLLESELFGYEKGAFTGAYKSKLGKFELADEGTILLDEIGEMPISLQSKLLRVLQDKEITRLGGVSSIKIDIRIVASTNRNIEELIDEGGFRQDLFYRLNVLPIKVPALRERKDDIILLIKFFLEKFNDKYKKNIHFDFKTFKILEGYSWPGNIRELENLIERLVIVSESDLVDSSVLSNFLGDKYFSQMGLNYEQGNTFNSIVENVEKTILKKTYEEFQSTRKVAKILGISQTTVVRKMQKYGINQ</sequence>
<dbReference type="Pfam" id="PF25601">
    <property type="entry name" value="AAA_lid_14"/>
    <property type="match status" value="1"/>
</dbReference>
<feature type="domain" description="PAC" evidence="11">
    <location>
        <begin position="78"/>
        <end position="129"/>
    </location>
</feature>
<keyword evidence="4" id="KW-0805">Transcription regulation</keyword>
<dbReference type="Pfam" id="PF18024">
    <property type="entry name" value="HTH_50"/>
    <property type="match status" value="1"/>
</dbReference>
<dbReference type="InterPro" id="IPR000014">
    <property type="entry name" value="PAS"/>
</dbReference>
<gene>
    <name evidence="12" type="ORF">ISU02_18215</name>
</gene>
<evidence type="ECO:0000259" key="9">
    <source>
        <dbReference type="PROSITE" id="PS50045"/>
    </source>
</evidence>
<dbReference type="InterPro" id="IPR025662">
    <property type="entry name" value="Sigma_54_int_dom_ATP-bd_1"/>
</dbReference>
<evidence type="ECO:0000256" key="5">
    <source>
        <dbReference type="ARBA" id="ARBA00023125"/>
    </source>
</evidence>
<evidence type="ECO:0000256" key="3">
    <source>
        <dbReference type="ARBA" id="ARBA00022840"/>
    </source>
</evidence>
<keyword evidence="6" id="KW-0804">Transcription</keyword>
<dbReference type="PROSITE" id="PS00688">
    <property type="entry name" value="SIGMA54_INTERACT_3"/>
    <property type="match status" value="1"/>
</dbReference>
<dbReference type="InterPro" id="IPR009057">
    <property type="entry name" value="Homeodomain-like_sf"/>
</dbReference>
<keyword evidence="5" id="KW-0238">DNA-binding</keyword>
<dbReference type="InterPro" id="IPR058031">
    <property type="entry name" value="AAA_lid_NorR"/>
</dbReference>
<dbReference type="SUPFAM" id="SSF55785">
    <property type="entry name" value="PYP-like sensor domain (PAS domain)"/>
    <property type="match status" value="1"/>
</dbReference>
<evidence type="ECO:0000259" key="11">
    <source>
        <dbReference type="PROSITE" id="PS50113"/>
    </source>
</evidence>
<keyword evidence="1" id="KW-0547">Nucleotide-binding</keyword>
<dbReference type="InterPro" id="IPR027417">
    <property type="entry name" value="P-loop_NTPase"/>
</dbReference>
<comment type="caution">
    <text evidence="12">The sequence shown here is derived from an EMBL/GenBank/DDBJ whole genome shotgun (WGS) entry which is preliminary data.</text>
</comment>
<dbReference type="Gene3D" id="3.40.50.300">
    <property type="entry name" value="P-loop containing nucleotide triphosphate hydrolases"/>
    <property type="match status" value="1"/>
</dbReference>
<name>A0ABR9ZX54_9FIRM</name>
<dbReference type="NCBIfam" id="TIGR04381">
    <property type="entry name" value="HTH_TypR"/>
    <property type="match status" value="1"/>
</dbReference>
<dbReference type="SUPFAM" id="SSF46689">
    <property type="entry name" value="Homeodomain-like"/>
    <property type="match status" value="1"/>
</dbReference>
<feature type="domain" description="PAS" evidence="10">
    <location>
        <begin position="16"/>
        <end position="55"/>
    </location>
</feature>
<dbReference type="Gene3D" id="1.10.10.60">
    <property type="entry name" value="Homeodomain-like"/>
    <property type="match status" value="1"/>
</dbReference>
<dbReference type="PROSITE" id="PS50045">
    <property type="entry name" value="SIGMA54_INTERACT_4"/>
    <property type="match status" value="1"/>
</dbReference>
<keyword evidence="2" id="KW-0058">Aromatic hydrocarbons catabolism</keyword>
<dbReference type="SMART" id="SM00091">
    <property type="entry name" value="PAS"/>
    <property type="match status" value="1"/>
</dbReference>
<dbReference type="InterPro" id="IPR013656">
    <property type="entry name" value="PAS_4"/>
</dbReference>
<dbReference type="CDD" id="cd00130">
    <property type="entry name" value="PAS"/>
    <property type="match status" value="1"/>
</dbReference>